<dbReference type="OrthoDB" id="29145at2759"/>
<keyword evidence="2 5" id="KW-0813">Transport</keyword>
<evidence type="ECO:0000256" key="6">
    <source>
        <dbReference type="PROSITE-ProRule" id="PRU00259"/>
    </source>
</evidence>
<dbReference type="InterPro" id="IPR016024">
    <property type="entry name" value="ARM-type_fold"/>
</dbReference>
<reference evidence="10" key="1">
    <citation type="journal article" date="2020" name="PLoS Negl. Trop. Dis.">
        <title>High-quality nuclear genome for Sarcoptes scabiei-A critical resource for a neglected parasite.</title>
        <authorList>
            <person name="Korhonen P.K."/>
            <person name="Gasser R.B."/>
            <person name="Ma G."/>
            <person name="Wang T."/>
            <person name="Stroehlein A.J."/>
            <person name="Young N.D."/>
            <person name="Ang C.S."/>
            <person name="Fernando D.D."/>
            <person name="Lu H.C."/>
            <person name="Taylor S."/>
            <person name="Reynolds S.L."/>
            <person name="Mofiz E."/>
            <person name="Najaraj S.H."/>
            <person name="Gowda H."/>
            <person name="Madugundu A."/>
            <person name="Renuse S."/>
            <person name="Holt D."/>
            <person name="Pandey A."/>
            <person name="Papenfuss A.T."/>
            <person name="Fischer K."/>
        </authorList>
    </citation>
    <scope>NUCLEOTIDE SEQUENCE [LARGE SCALE GENOMIC DNA]</scope>
</reference>
<keyword evidence="10" id="KW-1185">Reference proteome</keyword>
<dbReference type="GO" id="GO:0006606">
    <property type="term" value="P:protein import into nucleus"/>
    <property type="evidence" value="ECO:0007669"/>
    <property type="project" value="InterPro"/>
</dbReference>
<proteinExistence type="inferred from homology"/>
<dbReference type="InterPro" id="IPR002652">
    <property type="entry name" value="Importin-a_IBB"/>
</dbReference>
<evidence type="ECO:0000259" key="7">
    <source>
        <dbReference type="PROSITE" id="PS51214"/>
    </source>
</evidence>
<evidence type="ECO:0000313" key="9">
    <source>
        <dbReference type="EnsemblMetazoa" id="KAF7488648.1"/>
    </source>
</evidence>
<dbReference type="EMBL" id="WVUK01000065">
    <property type="protein sequence ID" value="KAF7488648.1"/>
    <property type="molecule type" value="Genomic_DNA"/>
</dbReference>
<evidence type="ECO:0000313" key="10">
    <source>
        <dbReference type="Proteomes" id="UP000070412"/>
    </source>
</evidence>
<evidence type="ECO:0000256" key="4">
    <source>
        <dbReference type="ARBA" id="ARBA00022927"/>
    </source>
</evidence>
<protein>
    <recommendedName>
        <fullName evidence="5">Importin subunit alpha</fullName>
    </recommendedName>
</protein>
<evidence type="ECO:0000256" key="5">
    <source>
        <dbReference type="PIRNR" id="PIRNR005673"/>
    </source>
</evidence>
<dbReference type="InterPro" id="IPR000225">
    <property type="entry name" value="Armadillo"/>
</dbReference>
<comment type="similarity">
    <text evidence="1 5">Belongs to the importin alpha family.</text>
</comment>
<evidence type="ECO:0000256" key="2">
    <source>
        <dbReference type="ARBA" id="ARBA00022448"/>
    </source>
</evidence>
<dbReference type="SUPFAM" id="SSF48371">
    <property type="entry name" value="ARM repeat"/>
    <property type="match status" value="1"/>
</dbReference>
<dbReference type="PANTHER" id="PTHR23316">
    <property type="entry name" value="IMPORTIN ALPHA"/>
    <property type="match status" value="1"/>
</dbReference>
<dbReference type="PIRSF" id="PIRSF005673">
    <property type="entry name" value="Importin_alpha"/>
    <property type="match status" value="1"/>
</dbReference>
<dbReference type="Gene3D" id="1.20.5.690">
    <property type="entry name" value="Importin-alpha, importin-beta-binding domain"/>
    <property type="match status" value="1"/>
</dbReference>
<dbReference type="EnsemblMetazoa" id="SSS_8047s_mrna">
    <property type="protein sequence ID" value="KAF7488648.1"/>
    <property type="gene ID" value="SSS_8047"/>
</dbReference>
<feature type="domain" description="IBB" evidence="7">
    <location>
        <begin position="1"/>
        <end position="51"/>
    </location>
</feature>
<keyword evidence="3" id="KW-0677">Repeat</keyword>
<dbReference type="Proteomes" id="UP000070412">
    <property type="component" value="Unassembled WGS sequence"/>
</dbReference>
<accession>A0A834R792</accession>
<evidence type="ECO:0000256" key="3">
    <source>
        <dbReference type="ARBA" id="ARBA00022737"/>
    </source>
</evidence>
<organism evidence="8">
    <name type="scientific">Sarcoptes scabiei</name>
    <name type="common">Itch mite</name>
    <name type="synonym">Acarus scabiei</name>
    <dbReference type="NCBI Taxonomy" id="52283"/>
    <lineage>
        <taxon>Eukaryota</taxon>
        <taxon>Metazoa</taxon>
        <taxon>Ecdysozoa</taxon>
        <taxon>Arthropoda</taxon>
        <taxon>Chelicerata</taxon>
        <taxon>Arachnida</taxon>
        <taxon>Acari</taxon>
        <taxon>Acariformes</taxon>
        <taxon>Sarcoptiformes</taxon>
        <taxon>Astigmata</taxon>
        <taxon>Psoroptidia</taxon>
        <taxon>Sarcoptoidea</taxon>
        <taxon>Sarcoptidae</taxon>
        <taxon>Sarcoptinae</taxon>
        <taxon>Sarcoptes</taxon>
    </lineage>
</organism>
<evidence type="ECO:0000313" key="8">
    <source>
        <dbReference type="EMBL" id="KAF7488648.1"/>
    </source>
</evidence>
<dbReference type="Gene3D" id="1.25.10.10">
    <property type="entry name" value="Leucine-rich Repeat Variant"/>
    <property type="match status" value="1"/>
</dbReference>
<dbReference type="Pfam" id="PF00514">
    <property type="entry name" value="Arm"/>
    <property type="match status" value="5"/>
</dbReference>
<dbReference type="InterPro" id="IPR036975">
    <property type="entry name" value="Importin-a_IBB_sf"/>
</dbReference>
<dbReference type="InterPro" id="IPR024931">
    <property type="entry name" value="Importin_alpha"/>
</dbReference>
<gene>
    <name evidence="8" type="ORF">SSS_8047</name>
</gene>
<sequence>MENHMRSYKNRGKDIEDLRRRRNEVNVELRKNKREDNLLKKRNIDLNSESDVENENLDLQMALDHLPSLVMAAMNPNLDEKFKAIKMARMLLSSNNNPPIDKLIEAGILPALIDALRYSEASNLQFEAAWALTNIASGTAIQTRKVVDEGAVPLLIQLLESQNENVSEQALWALGNIIGDGPDLRDYVLENGILNRLLNILNQHSSPSFLRNLSWVIVNMTRNKDPPLRCDVLNTILPMLYTLLTVSQDTIVFIDVFWAISYITDHGNDRIQKVIDSDIVKIIIPYLEHEDIKIQTPALRVIGNIVTGTDEQTQFVLDLEVLKFFPMFLSHKKEKIIKEALWFLSNITAGRMDQIQTLIDHDLLPKVIKHLSEGVYQLQKEASWVISNMTLNGSQEQVEYLLNQDVIEPICRMLVAKDNQILQILLEALLRIFQFCPDKQQSIADTIEKCGGLDIMKLYKNTKTNRSINSLSKLSINISKVILIYQNLCLKPMRQVSASTLATIHNPISHSIFN</sequence>
<reference evidence="8" key="2">
    <citation type="submission" date="2020-01" db="EMBL/GenBank/DDBJ databases">
        <authorList>
            <person name="Korhonen P.K.K."/>
            <person name="Guangxu M.G."/>
            <person name="Wang T.W."/>
            <person name="Stroehlein A.J.S."/>
            <person name="Young N.D."/>
            <person name="Ang C.-S.A."/>
            <person name="Fernando D.W.F."/>
            <person name="Lu H.L."/>
            <person name="Taylor S.T."/>
            <person name="Ehtesham M.E.M."/>
            <person name="Najaraj S.H.N."/>
            <person name="Harsha G.H.G."/>
            <person name="Madugundu A.M."/>
            <person name="Renuse S.R."/>
            <person name="Holt D.H."/>
            <person name="Pandey A.P."/>
            <person name="Papenfuss A.P."/>
            <person name="Gasser R.B.G."/>
            <person name="Fischer K.F."/>
        </authorList>
    </citation>
    <scope>NUCLEOTIDE SEQUENCE</scope>
    <source>
        <strain evidence="8">SSS_KF_BRIS2020</strain>
    </source>
</reference>
<keyword evidence="4 5" id="KW-0653">Protein transport</keyword>
<name>A0A834R792_SARSC</name>
<dbReference type="GO" id="GO:0005737">
    <property type="term" value="C:cytoplasm"/>
    <property type="evidence" value="ECO:0007669"/>
    <property type="project" value="InterPro"/>
</dbReference>
<dbReference type="PROSITE" id="PS51214">
    <property type="entry name" value="IBB"/>
    <property type="match status" value="1"/>
</dbReference>
<evidence type="ECO:0000256" key="1">
    <source>
        <dbReference type="ARBA" id="ARBA00010394"/>
    </source>
</evidence>
<reference evidence="9" key="3">
    <citation type="submission" date="2022-06" db="UniProtKB">
        <authorList>
            <consortium name="EnsemblMetazoa"/>
        </authorList>
    </citation>
    <scope>IDENTIFICATION</scope>
</reference>
<dbReference type="AlphaFoldDB" id="A0A834R792"/>
<dbReference type="PROSITE" id="PS50176">
    <property type="entry name" value="ARM_REPEAT"/>
    <property type="match status" value="2"/>
</dbReference>
<dbReference type="GO" id="GO:0061608">
    <property type="term" value="F:nuclear import signal receptor activity"/>
    <property type="evidence" value="ECO:0007669"/>
    <property type="project" value="InterPro"/>
</dbReference>
<dbReference type="Pfam" id="PF01749">
    <property type="entry name" value="IBB"/>
    <property type="match status" value="1"/>
</dbReference>
<dbReference type="InterPro" id="IPR011989">
    <property type="entry name" value="ARM-like"/>
</dbReference>
<dbReference type="SMART" id="SM00185">
    <property type="entry name" value="ARM"/>
    <property type="match status" value="7"/>
</dbReference>
<feature type="repeat" description="ARM" evidence="6">
    <location>
        <begin position="150"/>
        <end position="192"/>
    </location>
</feature>
<feature type="repeat" description="ARM" evidence="6">
    <location>
        <begin position="107"/>
        <end position="136"/>
    </location>
</feature>